<reference evidence="2 3" key="1">
    <citation type="submission" date="2018-05" db="EMBL/GenBank/DDBJ databases">
        <title>Pedobacter paludis sp. nov., isolated from wetland soil.</title>
        <authorList>
            <person name="Zhang Y."/>
            <person name="Wang G."/>
        </authorList>
    </citation>
    <scope>NUCLEOTIDE SEQUENCE [LARGE SCALE GENOMIC DNA]</scope>
    <source>
        <strain evidence="2 3">KCTC22721</strain>
    </source>
</reference>
<dbReference type="RefSeq" id="WP_109923927.1">
    <property type="nucleotide sequence ID" value="NZ_QGNZ01000001.1"/>
</dbReference>
<dbReference type="OrthoDB" id="915634at2"/>
<dbReference type="Proteomes" id="UP000245379">
    <property type="component" value="Unassembled WGS sequence"/>
</dbReference>
<comment type="caution">
    <text evidence="2">The sequence shown here is derived from an EMBL/GenBank/DDBJ whole genome shotgun (WGS) entry which is preliminary data.</text>
</comment>
<evidence type="ECO:0000313" key="2">
    <source>
        <dbReference type="EMBL" id="PWS28495.1"/>
    </source>
</evidence>
<dbReference type="Pfam" id="PF03432">
    <property type="entry name" value="Relaxase"/>
    <property type="match status" value="1"/>
</dbReference>
<dbReference type="InterPro" id="IPR005094">
    <property type="entry name" value="Endonuclease_MobA/VirD2"/>
</dbReference>
<evidence type="ECO:0000313" key="3">
    <source>
        <dbReference type="Proteomes" id="UP000245379"/>
    </source>
</evidence>
<keyword evidence="3" id="KW-1185">Reference proteome</keyword>
<name>A0A317EQ49_9SPHI</name>
<evidence type="ECO:0000259" key="1">
    <source>
        <dbReference type="Pfam" id="PF03432"/>
    </source>
</evidence>
<protein>
    <submittedName>
        <fullName evidence="2">Relaxase</fullName>
    </submittedName>
</protein>
<proteinExistence type="predicted"/>
<dbReference type="AlphaFoldDB" id="A0A317EQ49"/>
<organism evidence="2 3">
    <name type="scientific">Pedobacter yonginense</name>
    <dbReference type="NCBI Taxonomy" id="651869"/>
    <lineage>
        <taxon>Bacteria</taxon>
        <taxon>Pseudomonadati</taxon>
        <taxon>Bacteroidota</taxon>
        <taxon>Sphingobacteriia</taxon>
        <taxon>Sphingobacteriales</taxon>
        <taxon>Sphingobacteriaceae</taxon>
        <taxon>Pedobacter</taxon>
    </lineage>
</organism>
<gene>
    <name evidence="2" type="ORF">DHW03_01145</name>
</gene>
<sequence>MVAKIKIGKSIRGILHYNENKVSEGSASLILASGFAGDIEKMNIQHKITRFKHLTELRSSVKTNALHISLNFEASEKIDNAKMQQIAIRYMDLIGFDEQPFLVYRHSDVAHQHIHIATTSILRDGKSINLHNIGRELSEPARKQIEKDFNLIVAESKKFKPMPAIKPVNPDIISYGRTPTKRAISNVVNAVVDSYKFTSVAEFNAVLNLFNVIADRGKDDTAMFQKKGLQYAVLNQTGHKIGVPIKASSFYSKPTLRNLENKFVGNTEKRKPYKQDLMGRIDRTLRKYDSITEKTLLTELRKQGVDIVFRKNEQGYNYGATFIDHIHKTVFNGSSLGKSYSAKVINELIKDKDQPKTYLKPNKQCKTNFIIGIAQPQAYLEAISNTNYLNDLLGKTENDSKPTIGKKKKKRRGITR</sequence>
<feature type="domain" description="MobA/VirD2-like nuclease" evidence="1">
    <location>
        <begin position="17"/>
        <end position="151"/>
    </location>
</feature>
<accession>A0A317EQ49</accession>
<dbReference type="EMBL" id="QGNZ01000001">
    <property type="protein sequence ID" value="PWS28495.1"/>
    <property type="molecule type" value="Genomic_DNA"/>
</dbReference>